<evidence type="ECO:0000313" key="5">
    <source>
        <dbReference type="Proteomes" id="UP001565243"/>
    </source>
</evidence>
<dbReference type="Gene3D" id="3.30.70.270">
    <property type="match status" value="1"/>
</dbReference>
<dbReference type="Gene3D" id="6.10.340.10">
    <property type="match status" value="1"/>
</dbReference>
<dbReference type="InterPro" id="IPR035919">
    <property type="entry name" value="EAL_sf"/>
</dbReference>
<dbReference type="PROSITE" id="PS50883">
    <property type="entry name" value="EAL"/>
    <property type="match status" value="1"/>
</dbReference>
<dbReference type="Gene3D" id="3.20.20.450">
    <property type="entry name" value="EAL domain"/>
    <property type="match status" value="1"/>
</dbReference>
<proteinExistence type="predicted"/>
<dbReference type="SMART" id="SM00267">
    <property type="entry name" value="GGDEF"/>
    <property type="match status" value="1"/>
</dbReference>
<dbReference type="PANTHER" id="PTHR33121:SF77">
    <property type="entry name" value="CYCLIC DI-GMP PHOSPHODIESTERASE PDEK-RELATED"/>
    <property type="match status" value="1"/>
</dbReference>
<feature type="transmembrane region" description="Helical" evidence="1">
    <location>
        <begin position="147"/>
        <end position="177"/>
    </location>
</feature>
<dbReference type="SUPFAM" id="SSF141868">
    <property type="entry name" value="EAL domain-like"/>
    <property type="match status" value="1"/>
</dbReference>
<dbReference type="RefSeq" id="WP_253456478.1">
    <property type="nucleotide sequence ID" value="NZ_JBGFFX010000004.1"/>
</dbReference>
<dbReference type="InterPro" id="IPR050706">
    <property type="entry name" value="Cyclic-di-GMP_PDE-like"/>
</dbReference>
<comment type="caution">
    <text evidence="4">The sequence shown here is derived from an EMBL/GenBank/DDBJ whole genome shotgun (WGS) entry which is preliminary data.</text>
</comment>
<evidence type="ECO:0000259" key="3">
    <source>
        <dbReference type="PROSITE" id="PS50887"/>
    </source>
</evidence>
<reference evidence="4 5" key="1">
    <citation type="submission" date="2024-07" db="EMBL/GenBank/DDBJ databases">
        <authorList>
            <person name="Hebao G."/>
        </authorList>
    </citation>
    <scope>NUCLEOTIDE SEQUENCE [LARGE SCALE GENOMIC DNA]</scope>
    <source>
        <strain evidence="4 5">ACCC 02193</strain>
    </source>
</reference>
<dbReference type="Pfam" id="PF17154">
    <property type="entry name" value="GAPES3"/>
    <property type="match status" value="1"/>
</dbReference>
<keyword evidence="5" id="KW-1185">Reference proteome</keyword>
<dbReference type="SUPFAM" id="SSF55073">
    <property type="entry name" value="Nucleotide cyclase"/>
    <property type="match status" value="1"/>
</dbReference>
<dbReference type="InterPro" id="IPR000160">
    <property type="entry name" value="GGDEF_dom"/>
</dbReference>
<feature type="domain" description="GGDEF" evidence="3">
    <location>
        <begin position="270"/>
        <end position="402"/>
    </location>
</feature>
<dbReference type="SMART" id="SM00052">
    <property type="entry name" value="EAL"/>
    <property type="match status" value="1"/>
</dbReference>
<organism evidence="4 5">
    <name type="scientific">Erwinia aeris</name>
    <dbReference type="NCBI Taxonomy" id="3239803"/>
    <lineage>
        <taxon>Bacteria</taxon>
        <taxon>Pseudomonadati</taxon>
        <taxon>Pseudomonadota</taxon>
        <taxon>Gammaproteobacteria</taxon>
        <taxon>Enterobacterales</taxon>
        <taxon>Erwiniaceae</taxon>
        <taxon>Erwinia</taxon>
    </lineage>
</organism>
<dbReference type="NCBIfam" id="NF008807">
    <property type="entry name" value="PRK11829.1"/>
    <property type="match status" value="1"/>
</dbReference>
<dbReference type="InterPro" id="IPR029787">
    <property type="entry name" value="Nucleotide_cyclase"/>
</dbReference>
<dbReference type="Pfam" id="PF00990">
    <property type="entry name" value="GGDEF"/>
    <property type="match status" value="1"/>
</dbReference>
<keyword evidence="1" id="KW-0472">Membrane</keyword>
<keyword evidence="1" id="KW-1133">Transmembrane helix</keyword>
<keyword evidence="1" id="KW-0812">Transmembrane</keyword>
<dbReference type="CDD" id="cd01948">
    <property type="entry name" value="EAL"/>
    <property type="match status" value="1"/>
</dbReference>
<name>A0ABV4E741_9GAMM</name>
<accession>A0ABV4E741</accession>
<dbReference type="InterPro" id="IPR001633">
    <property type="entry name" value="EAL_dom"/>
</dbReference>
<feature type="domain" description="EAL" evidence="2">
    <location>
        <begin position="411"/>
        <end position="661"/>
    </location>
</feature>
<evidence type="ECO:0000313" key="4">
    <source>
        <dbReference type="EMBL" id="MEY8770657.1"/>
    </source>
</evidence>
<gene>
    <name evidence="4" type="primary">hmsP</name>
    <name evidence="4" type="ORF">AB6T85_09485</name>
</gene>
<dbReference type="PROSITE" id="PS50887">
    <property type="entry name" value="GGDEF"/>
    <property type="match status" value="1"/>
</dbReference>
<dbReference type="Pfam" id="PF00563">
    <property type="entry name" value="EAL"/>
    <property type="match status" value="1"/>
</dbReference>
<dbReference type="InterPro" id="IPR033419">
    <property type="entry name" value="GAPES3"/>
</dbReference>
<sequence length="661" mass="73769">MRVSRSLTIKQMATVSGVAVVTILIFIVIQLFHFVQQRRIDYAQQMENVAHTVRQPLSQSVLKADIGQAERILNSLKPAGILARAEVVLPNGLQTLHTDFEPTKPVPKLIATIFELPVQITVPLYSVGPSNPKPLALLVLQADSWRVYQFILSALSTMVTTYLLLALILSVAISWCINKLIVRPLRRIAAELHDLPPQEAIGHQLALPARHRDDELGMLIRSYNHNQQVIETVHDEMRRLTTRVALTNLPNQTLFLALLEQHINAIADKDGFTLMVLRIETLQEANGVVADEQRDALTLTLLDKIRNCIDGQTLTGQLSDSDFVLLMKRATPVRAMRMARLLLLRLTQPVMLHEMQIRPSLSIGMATREDAHLSATELLSRAASAMMSARLEGKNQILFFDATMTERAHKRLTQEHDILQGLSDGQFALFLQPQIDMRSGQPVGAEVLLRMRQPDGSWSLPEDLIVSAEESGVIHALGRWVFEEACRVLAGWQKRGITLPLSVNISAVQLREPDRVAHLQTLIQQYQIAPGSLMLELTETAQVGEPALALRLLNDLQQAGVAVALDDFGMGYANLNWLSQFKSLPVSKLKMDRSFVSPLPEENAMVRIVAAIAEIMQLEVIAEGVETVEQRDWLLARGIHIGQGYLYAGALPIAEFERLYF</sequence>
<dbReference type="InterPro" id="IPR043128">
    <property type="entry name" value="Rev_trsase/Diguanyl_cyclase"/>
</dbReference>
<evidence type="ECO:0000259" key="2">
    <source>
        <dbReference type="PROSITE" id="PS50883"/>
    </source>
</evidence>
<evidence type="ECO:0000256" key="1">
    <source>
        <dbReference type="SAM" id="Phobius"/>
    </source>
</evidence>
<dbReference type="Proteomes" id="UP001565243">
    <property type="component" value="Unassembled WGS sequence"/>
</dbReference>
<dbReference type="EMBL" id="JBGFFX010000004">
    <property type="protein sequence ID" value="MEY8770657.1"/>
    <property type="molecule type" value="Genomic_DNA"/>
</dbReference>
<protein>
    <submittedName>
        <fullName evidence="4">Biofilm formation regulator HmsP</fullName>
    </submittedName>
</protein>
<dbReference type="PANTHER" id="PTHR33121">
    <property type="entry name" value="CYCLIC DI-GMP PHOSPHODIESTERASE PDEF"/>
    <property type="match status" value="1"/>
</dbReference>
<feature type="transmembrane region" description="Helical" evidence="1">
    <location>
        <begin position="12"/>
        <end position="35"/>
    </location>
</feature>